<dbReference type="STRING" id="5364.A0A5C3NIM6"/>
<dbReference type="Gene3D" id="1.10.510.10">
    <property type="entry name" value="Transferase(Phosphotransferase) domain 1"/>
    <property type="match status" value="1"/>
</dbReference>
<dbReference type="SUPFAM" id="SSF56112">
    <property type="entry name" value="Protein kinase-like (PK-like)"/>
    <property type="match status" value="1"/>
</dbReference>
<evidence type="ECO:0000259" key="1">
    <source>
        <dbReference type="PROSITE" id="PS50011"/>
    </source>
</evidence>
<evidence type="ECO:0000313" key="3">
    <source>
        <dbReference type="Proteomes" id="UP000305948"/>
    </source>
</evidence>
<dbReference type="AlphaFoldDB" id="A0A5C3NIM6"/>
<dbReference type="GO" id="GO:0005524">
    <property type="term" value="F:ATP binding"/>
    <property type="evidence" value="ECO:0007669"/>
    <property type="project" value="InterPro"/>
</dbReference>
<sequence length="322" mass="36345">MASNCQHVVMVDDQFLSTRHTPDTQYASPAAIANARRQWAQTRDNPLNDVPVYGPNPYRSLWKGYKRSDPRIHTLAGPSAPIPDLKELKVRCSELTWLENLGGDFEGAHNSCVYKVLYRGRACVLKVYRRSSRDEDEWANGLDGPSRFKSERKAYANLLDYGVCNDGYAPMCHGWFTLHVDRNAKWLSPFFDDSAPPSALLLEFLPESEQLNVRNITYEVAQNAMHALARCHAAGVLHRDINPRNALVLPDGRVVIIDFDTALSLPDKRVSRLEMKWESESAWNLYFQQMVCSVLTPLPAPTKPGLQLPDKLIGLDTSQTAY</sequence>
<dbReference type="InterPro" id="IPR052396">
    <property type="entry name" value="Meiotic_Drive_Suppr_Kinase"/>
</dbReference>
<name>A0A5C3NIM6_9AGAM</name>
<dbReference type="GO" id="GO:0004672">
    <property type="term" value="F:protein kinase activity"/>
    <property type="evidence" value="ECO:0007669"/>
    <property type="project" value="InterPro"/>
</dbReference>
<dbReference type="PANTHER" id="PTHR37171:SF1">
    <property type="entry name" value="SERINE_THREONINE-PROTEIN KINASE YRZF-RELATED"/>
    <property type="match status" value="1"/>
</dbReference>
<dbReference type="Proteomes" id="UP000305948">
    <property type="component" value="Unassembled WGS sequence"/>
</dbReference>
<feature type="domain" description="Protein kinase" evidence="1">
    <location>
        <begin position="95"/>
        <end position="322"/>
    </location>
</feature>
<dbReference type="InterPro" id="IPR000719">
    <property type="entry name" value="Prot_kinase_dom"/>
</dbReference>
<accession>A0A5C3NIM6</accession>
<keyword evidence="3" id="KW-1185">Reference proteome</keyword>
<dbReference type="PROSITE" id="PS50011">
    <property type="entry name" value="PROTEIN_KINASE_DOM"/>
    <property type="match status" value="1"/>
</dbReference>
<organism evidence="2 3">
    <name type="scientific">Heliocybe sulcata</name>
    <dbReference type="NCBI Taxonomy" id="5364"/>
    <lineage>
        <taxon>Eukaryota</taxon>
        <taxon>Fungi</taxon>
        <taxon>Dikarya</taxon>
        <taxon>Basidiomycota</taxon>
        <taxon>Agaricomycotina</taxon>
        <taxon>Agaricomycetes</taxon>
        <taxon>Gloeophyllales</taxon>
        <taxon>Gloeophyllaceae</taxon>
        <taxon>Heliocybe</taxon>
    </lineage>
</organism>
<gene>
    <name evidence="2" type="ORF">OE88DRAFT_1652469</name>
</gene>
<dbReference type="OrthoDB" id="2521594at2759"/>
<protein>
    <recommendedName>
        <fullName evidence="1">Protein kinase domain-containing protein</fullName>
    </recommendedName>
</protein>
<evidence type="ECO:0000313" key="2">
    <source>
        <dbReference type="EMBL" id="TFK55938.1"/>
    </source>
</evidence>
<reference evidence="2 3" key="1">
    <citation type="journal article" date="2019" name="Nat. Ecol. Evol.">
        <title>Megaphylogeny resolves global patterns of mushroom evolution.</title>
        <authorList>
            <person name="Varga T."/>
            <person name="Krizsan K."/>
            <person name="Foldi C."/>
            <person name="Dima B."/>
            <person name="Sanchez-Garcia M."/>
            <person name="Sanchez-Ramirez S."/>
            <person name="Szollosi G.J."/>
            <person name="Szarkandi J.G."/>
            <person name="Papp V."/>
            <person name="Albert L."/>
            <person name="Andreopoulos W."/>
            <person name="Angelini C."/>
            <person name="Antonin V."/>
            <person name="Barry K.W."/>
            <person name="Bougher N.L."/>
            <person name="Buchanan P."/>
            <person name="Buyck B."/>
            <person name="Bense V."/>
            <person name="Catcheside P."/>
            <person name="Chovatia M."/>
            <person name="Cooper J."/>
            <person name="Damon W."/>
            <person name="Desjardin D."/>
            <person name="Finy P."/>
            <person name="Geml J."/>
            <person name="Haridas S."/>
            <person name="Hughes K."/>
            <person name="Justo A."/>
            <person name="Karasinski D."/>
            <person name="Kautmanova I."/>
            <person name="Kiss B."/>
            <person name="Kocsube S."/>
            <person name="Kotiranta H."/>
            <person name="LaButti K.M."/>
            <person name="Lechner B.E."/>
            <person name="Liimatainen K."/>
            <person name="Lipzen A."/>
            <person name="Lukacs Z."/>
            <person name="Mihaltcheva S."/>
            <person name="Morgado L.N."/>
            <person name="Niskanen T."/>
            <person name="Noordeloos M.E."/>
            <person name="Ohm R.A."/>
            <person name="Ortiz-Santana B."/>
            <person name="Ovrebo C."/>
            <person name="Racz N."/>
            <person name="Riley R."/>
            <person name="Savchenko A."/>
            <person name="Shiryaev A."/>
            <person name="Soop K."/>
            <person name="Spirin V."/>
            <person name="Szebenyi C."/>
            <person name="Tomsovsky M."/>
            <person name="Tulloss R.E."/>
            <person name="Uehling J."/>
            <person name="Grigoriev I.V."/>
            <person name="Vagvolgyi C."/>
            <person name="Papp T."/>
            <person name="Martin F.M."/>
            <person name="Miettinen O."/>
            <person name="Hibbett D.S."/>
            <person name="Nagy L.G."/>
        </authorList>
    </citation>
    <scope>NUCLEOTIDE SEQUENCE [LARGE SCALE GENOMIC DNA]</scope>
    <source>
        <strain evidence="2 3">OMC1185</strain>
    </source>
</reference>
<dbReference type="PANTHER" id="PTHR37171">
    <property type="entry name" value="SERINE/THREONINE-PROTEIN KINASE YRZF-RELATED"/>
    <property type="match status" value="1"/>
</dbReference>
<proteinExistence type="predicted"/>
<dbReference type="InterPro" id="IPR011009">
    <property type="entry name" value="Kinase-like_dom_sf"/>
</dbReference>
<dbReference type="EMBL" id="ML213504">
    <property type="protein sequence ID" value="TFK55938.1"/>
    <property type="molecule type" value="Genomic_DNA"/>
</dbReference>